<dbReference type="AlphaFoldDB" id="A0A4Z2GZE1"/>
<accession>A0A4Z2GZE1</accession>
<sequence length="215" mass="23672">MAETESSGRIADTFLKTVLLLGDSVTDHRGELAPASTPASPRRPYATQGSRGRATDLVASHRPVHGVDVLEVVGPLHAVDVISHGELLAGTISAGHRGEVKIRTTDNQRGGLEEDWTKREQRPESIRFPKYLQPVGVSYSASFMALATLRPYTEKQSYIVSSSSMQLFSSNNKARIKLPHAMYQVSQKLGLRFHRENFPSVFLNPDSSPSSSWEL</sequence>
<feature type="region of interest" description="Disordered" evidence="1">
    <location>
        <begin position="29"/>
        <end position="51"/>
    </location>
</feature>
<protein>
    <submittedName>
        <fullName evidence="2">Uncharacterized protein</fullName>
    </submittedName>
</protein>
<organism evidence="2 3">
    <name type="scientific">Liparis tanakae</name>
    <name type="common">Tanaka's snailfish</name>
    <dbReference type="NCBI Taxonomy" id="230148"/>
    <lineage>
        <taxon>Eukaryota</taxon>
        <taxon>Metazoa</taxon>
        <taxon>Chordata</taxon>
        <taxon>Craniata</taxon>
        <taxon>Vertebrata</taxon>
        <taxon>Euteleostomi</taxon>
        <taxon>Actinopterygii</taxon>
        <taxon>Neopterygii</taxon>
        <taxon>Teleostei</taxon>
        <taxon>Neoteleostei</taxon>
        <taxon>Acanthomorphata</taxon>
        <taxon>Eupercaria</taxon>
        <taxon>Perciformes</taxon>
        <taxon>Cottioidei</taxon>
        <taxon>Cottales</taxon>
        <taxon>Liparidae</taxon>
        <taxon>Liparis</taxon>
    </lineage>
</organism>
<evidence type="ECO:0000313" key="2">
    <source>
        <dbReference type="EMBL" id="TNN58022.1"/>
    </source>
</evidence>
<evidence type="ECO:0000313" key="3">
    <source>
        <dbReference type="Proteomes" id="UP000314294"/>
    </source>
</evidence>
<keyword evidence="3" id="KW-1185">Reference proteome</keyword>
<evidence type="ECO:0000256" key="1">
    <source>
        <dbReference type="SAM" id="MobiDB-lite"/>
    </source>
</evidence>
<dbReference type="EMBL" id="SRLO01000391">
    <property type="protein sequence ID" value="TNN58022.1"/>
    <property type="molecule type" value="Genomic_DNA"/>
</dbReference>
<proteinExistence type="predicted"/>
<dbReference type="Proteomes" id="UP000314294">
    <property type="component" value="Unassembled WGS sequence"/>
</dbReference>
<reference evidence="2 3" key="1">
    <citation type="submission" date="2019-03" db="EMBL/GenBank/DDBJ databases">
        <title>First draft genome of Liparis tanakae, snailfish: a comprehensive survey of snailfish specific genes.</title>
        <authorList>
            <person name="Kim W."/>
            <person name="Song I."/>
            <person name="Jeong J.-H."/>
            <person name="Kim D."/>
            <person name="Kim S."/>
            <person name="Ryu S."/>
            <person name="Song J.Y."/>
            <person name="Lee S.K."/>
        </authorList>
    </citation>
    <scope>NUCLEOTIDE SEQUENCE [LARGE SCALE GENOMIC DNA]</scope>
    <source>
        <tissue evidence="2">Muscle</tissue>
    </source>
</reference>
<comment type="caution">
    <text evidence="2">The sequence shown here is derived from an EMBL/GenBank/DDBJ whole genome shotgun (WGS) entry which is preliminary data.</text>
</comment>
<gene>
    <name evidence="2" type="ORF">EYF80_031770</name>
</gene>
<feature type="compositionally biased region" description="Low complexity" evidence="1">
    <location>
        <begin position="33"/>
        <end position="46"/>
    </location>
</feature>
<name>A0A4Z2GZE1_9TELE</name>